<dbReference type="CDD" id="cd00540">
    <property type="entry name" value="AAG"/>
    <property type="match status" value="1"/>
</dbReference>
<dbReference type="Proteomes" id="UP000539710">
    <property type="component" value="Unassembled WGS sequence"/>
</dbReference>
<dbReference type="EMBL" id="JACEUX010000001">
    <property type="protein sequence ID" value="MBA5245617.1"/>
    <property type="molecule type" value="Genomic_DNA"/>
</dbReference>
<reference evidence="6" key="3">
    <citation type="submission" date="2020-07" db="EMBL/GenBank/DDBJ databases">
        <authorList>
            <person name="Yang C."/>
        </authorList>
    </citation>
    <scope>NUCLEOTIDE SEQUENCE</scope>
    <source>
        <strain evidence="6">Cx-624</strain>
    </source>
</reference>
<dbReference type="PANTHER" id="PTHR10429:SF0">
    <property type="entry name" value="DNA-3-METHYLADENINE GLYCOSYLASE"/>
    <property type="match status" value="1"/>
</dbReference>
<dbReference type="NCBIfam" id="TIGR00567">
    <property type="entry name" value="3mg"/>
    <property type="match status" value="1"/>
</dbReference>
<reference evidence="9" key="2">
    <citation type="submission" date="2020-07" db="EMBL/GenBank/DDBJ databases">
        <title>Flavobacterium sp. xlx-214.</title>
        <authorList>
            <person name="Yang C."/>
        </authorList>
    </citation>
    <scope>NUCLEOTIDE SEQUENCE [LARGE SCALE GENOMIC DNA]</scope>
    <source>
        <strain evidence="9">CX-624</strain>
    </source>
</reference>
<evidence type="ECO:0000313" key="6">
    <source>
        <dbReference type="EMBL" id="MBA5245617.1"/>
    </source>
</evidence>
<dbReference type="HAMAP" id="MF_00527">
    <property type="entry name" value="3MGH"/>
    <property type="match status" value="1"/>
</dbReference>
<dbReference type="AlphaFoldDB" id="A0A7D7LUG7"/>
<protein>
    <recommendedName>
        <fullName evidence="5">Putative 3-methyladenine DNA glycosylase</fullName>
        <ecNumber evidence="5">3.2.2.-</ecNumber>
    </recommendedName>
</protein>
<dbReference type="Gene3D" id="3.10.300.10">
    <property type="entry name" value="Methylpurine-DNA glycosylase (MPG)"/>
    <property type="match status" value="2"/>
</dbReference>
<keyword evidence="4 5" id="KW-0234">DNA repair</keyword>
<dbReference type="Proteomes" id="UP000515349">
    <property type="component" value="Chromosome"/>
</dbReference>
<dbReference type="EMBL" id="CP059472">
    <property type="protein sequence ID" value="QMS98973.1"/>
    <property type="molecule type" value="Genomic_DNA"/>
</dbReference>
<evidence type="ECO:0000313" key="9">
    <source>
        <dbReference type="Proteomes" id="UP000539710"/>
    </source>
</evidence>
<dbReference type="KEGG" id="cbau:H1R16_02900"/>
<dbReference type="PANTHER" id="PTHR10429">
    <property type="entry name" value="DNA-3-METHYLADENINE GLYCOSYLASE"/>
    <property type="match status" value="1"/>
</dbReference>
<comment type="similarity">
    <text evidence="1 5">Belongs to the DNA glycosylase MPG family.</text>
</comment>
<dbReference type="GO" id="GO:0003905">
    <property type="term" value="F:alkylbase DNA N-glycosylase activity"/>
    <property type="evidence" value="ECO:0007669"/>
    <property type="project" value="InterPro"/>
</dbReference>
<dbReference type="GO" id="GO:0003677">
    <property type="term" value="F:DNA binding"/>
    <property type="evidence" value="ECO:0007669"/>
    <property type="project" value="InterPro"/>
</dbReference>
<dbReference type="Pfam" id="PF02245">
    <property type="entry name" value="Pur_DNA_glyco"/>
    <property type="match status" value="1"/>
</dbReference>
<dbReference type="InterPro" id="IPR003180">
    <property type="entry name" value="MPG"/>
</dbReference>
<organism evidence="7 8">
    <name type="scientific">Marnyiella aurantia</name>
    <dbReference type="NCBI Taxonomy" id="2758037"/>
    <lineage>
        <taxon>Bacteria</taxon>
        <taxon>Pseudomonadati</taxon>
        <taxon>Bacteroidota</taxon>
        <taxon>Flavobacteriia</taxon>
        <taxon>Flavobacteriales</taxon>
        <taxon>Weeksellaceae</taxon>
        <taxon>Marnyiella</taxon>
    </lineage>
</organism>
<evidence type="ECO:0000256" key="2">
    <source>
        <dbReference type="ARBA" id="ARBA00022763"/>
    </source>
</evidence>
<evidence type="ECO:0000256" key="3">
    <source>
        <dbReference type="ARBA" id="ARBA00022801"/>
    </source>
</evidence>
<proteinExistence type="inferred from homology"/>
<keyword evidence="3 5" id="KW-0378">Hydrolase</keyword>
<dbReference type="RefSeq" id="WP_181885744.1">
    <property type="nucleotide sequence ID" value="NZ_CP059472.1"/>
</dbReference>
<evidence type="ECO:0000256" key="1">
    <source>
        <dbReference type="ARBA" id="ARBA00009232"/>
    </source>
</evidence>
<dbReference type="SUPFAM" id="SSF50486">
    <property type="entry name" value="FMT C-terminal domain-like"/>
    <property type="match status" value="1"/>
</dbReference>
<dbReference type="EC" id="3.2.2.-" evidence="5"/>
<dbReference type="InterPro" id="IPR011034">
    <property type="entry name" value="Formyl_transferase-like_C_sf"/>
</dbReference>
<dbReference type="GO" id="GO:0006284">
    <property type="term" value="P:base-excision repair"/>
    <property type="evidence" value="ECO:0007669"/>
    <property type="project" value="InterPro"/>
</dbReference>
<gene>
    <name evidence="7" type="ORF">H1R16_02900</name>
    <name evidence="6" type="ORF">H2507_00375</name>
</gene>
<name>A0A7D7LUG7_9FLAO</name>
<keyword evidence="2 5" id="KW-0227">DNA damage</keyword>
<evidence type="ECO:0000256" key="5">
    <source>
        <dbReference type="HAMAP-Rule" id="MF_00527"/>
    </source>
</evidence>
<reference evidence="7 8" key="1">
    <citation type="submission" date="2020-07" db="EMBL/GenBank/DDBJ databases">
        <title>Chryseobacterium sp.cx-624.</title>
        <authorList>
            <person name="Yang C."/>
        </authorList>
    </citation>
    <scope>NUCLEOTIDE SEQUENCE [LARGE SCALE GENOMIC DNA]</scope>
    <source>
        <strain evidence="8">cx-624</strain>
        <strain evidence="7">Cx-624</strain>
    </source>
</reference>
<evidence type="ECO:0000256" key="4">
    <source>
        <dbReference type="ARBA" id="ARBA00023204"/>
    </source>
</evidence>
<dbReference type="InterPro" id="IPR036995">
    <property type="entry name" value="MPG_sf"/>
</dbReference>
<accession>A0A7D7LUG7</accession>
<evidence type="ECO:0000313" key="8">
    <source>
        <dbReference type="Proteomes" id="UP000515349"/>
    </source>
</evidence>
<sequence>MAKRIPNSYFQKHSAVHLAQALLGKTLVRKFPDGRELRAQITETEAYFGSDDLASHASKGRTPRTELMFGEGGLVYVYLIYGRYWLLNIVTGKAGQPEAVLIRGLSTVSGPGRIGNLLELDKSFYGEDLATSERLWIEDTVMEGRVSAGPRIGVDYAGEIWKNMPWRFVLEPGIS</sequence>
<evidence type="ECO:0000313" key="7">
    <source>
        <dbReference type="EMBL" id="QMS98973.1"/>
    </source>
</evidence>
<keyword evidence="9" id="KW-1185">Reference proteome</keyword>